<dbReference type="InterPro" id="IPR050090">
    <property type="entry name" value="Tyrosine_recombinase_XerCD"/>
</dbReference>
<dbReference type="CDD" id="cd01189">
    <property type="entry name" value="INT_ICEBs1_C_like"/>
    <property type="match status" value="1"/>
</dbReference>
<evidence type="ECO:0000256" key="1">
    <source>
        <dbReference type="ARBA" id="ARBA00023125"/>
    </source>
</evidence>
<evidence type="ECO:0000256" key="2">
    <source>
        <dbReference type="ARBA" id="ARBA00023172"/>
    </source>
</evidence>
<gene>
    <name evidence="7" type="ORF">EMO91_06580</name>
</gene>
<dbReference type="PROSITE" id="PS51898">
    <property type="entry name" value="TYR_RECOMBINASE"/>
    <property type="match status" value="1"/>
</dbReference>
<evidence type="ECO:0000256" key="4">
    <source>
        <dbReference type="SAM" id="MobiDB-lite"/>
    </source>
</evidence>
<dbReference type="InterPro" id="IPR002104">
    <property type="entry name" value="Integrase_catalytic"/>
</dbReference>
<evidence type="ECO:0000259" key="5">
    <source>
        <dbReference type="PROSITE" id="PS51898"/>
    </source>
</evidence>
<comment type="caution">
    <text evidence="7">The sequence shown here is derived from an EMBL/GenBank/DDBJ whole genome shotgun (WGS) entry which is preliminary data.</text>
</comment>
<evidence type="ECO:0000313" key="8">
    <source>
        <dbReference type="Proteomes" id="UP000410049"/>
    </source>
</evidence>
<dbReference type="PANTHER" id="PTHR30349:SF91">
    <property type="entry name" value="INTA PROTEIN"/>
    <property type="match status" value="1"/>
</dbReference>
<dbReference type="InterPro" id="IPR044068">
    <property type="entry name" value="CB"/>
</dbReference>
<dbReference type="GO" id="GO:0003677">
    <property type="term" value="F:DNA binding"/>
    <property type="evidence" value="ECO:0007669"/>
    <property type="project" value="UniProtKB-UniRule"/>
</dbReference>
<protein>
    <submittedName>
        <fullName evidence="7">Site-specific integrase</fullName>
    </submittedName>
</protein>
<dbReference type="Gene3D" id="1.10.443.10">
    <property type="entry name" value="Intergrase catalytic core"/>
    <property type="match status" value="1"/>
</dbReference>
<dbReference type="InterPro" id="IPR011010">
    <property type="entry name" value="DNA_brk_join_enz"/>
</dbReference>
<dbReference type="GO" id="GO:0015074">
    <property type="term" value="P:DNA integration"/>
    <property type="evidence" value="ECO:0007669"/>
    <property type="project" value="InterPro"/>
</dbReference>
<evidence type="ECO:0000259" key="6">
    <source>
        <dbReference type="PROSITE" id="PS51900"/>
    </source>
</evidence>
<dbReference type="InterPro" id="IPR010998">
    <property type="entry name" value="Integrase_recombinase_N"/>
</dbReference>
<dbReference type="Gene3D" id="1.10.150.130">
    <property type="match status" value="1"/>
</dbReference>
<dbReference type="Proteomes" id="UP000410049">
    <property type="component" value="Unassembled WGS sequence"/>
</dbReference>
<accession>A0A5M9ZKI0</accession>
<keyword evidence="1 3" id="KW-0238">DNA-binding</keyword>
<feature type="region of interest" description="Disordered" evidence="4">
    <location>
        <begin position="1"/>
        <end position="45"/>
    </location>
</feature>
<proteinExistence type="predicted"/>
<evidence type="ECO:0000256" key="3">
    <source>
        <dbReference type="PROSITE-ProRule" id="PRU01248"/>
    </source>
</evidence>
<reference evidence="7 8" key="1">
    <citation type="journal article" date="2019" name="Syst. Appl. Microbiol.">
        <title>Characterization of Bifidobacterium species in feaces of the Egyptian fruit bat: Description of B. vespertilionis sp. nov. and B. rousetti sp. nov.</title>
        <authorList>
            <person name="Modesto M."/>
            <person name="Satti M."/>
            <person name="Watanabe K."/>
            <person name="Puglisi E."/>
            <person name="Morelli L."/>
            <person name="Huang C.-H."/>
            <person name="Liou J.-S."/>
            <person name="Miyashita M."/>
            <person name="Tamura T."/>
            <person name="Saito S."/>
            <person name="Mori K."/>
            <person name="Huang L."/>
            <person name="Sciavilla P."/>
            <person name="Sandri C."/>
            <person name="Spiezio C."/>
            <person name="Vitali F."/>
            <person name="Cavalieri D."/>
            <person name="Perpetuini G."/>
            <person name="Tofalo R."/>
            <person name="Bonetti A."/>
            <person name="Arita M."/>
            <person name="Mattarelli P."/>
        </authorList>
    </citation>
    <scope>NUCLEOTIDE SEQUENCE [LARGE SCALE GENOMIC DNA]</scope>
    <source>
        <strain evidence="7 8">RST17</strain>
    </source>
</reference>
<feature type="compositionally biased region" description="Basic residues" evidence="4">
    <location>
        <begin position="1"/>
        <end position="14"/>
    </location>
</feature>
<organism evidence="7 8">
    <name type="scientific">Bifidobacterium myosotis</name>
    <dbReference type="NCBI Taxonomy" id="1630166"/>
    <lineage>
        <taxon>Bacteria</taxon>
        <taxon>Bacillati</taxon>
        <taxon>Actinomycetota</taxon>
        <taxon>Actinomycetes</taxon>
        <taxon>Bifidobacteriales</taxon>
        <taxon>Bifidobacteriaceae</taxon>
        <taxon>Bifidobacterium</taxon>
    </lineage>
</organism>
<dbReference type="AlphaFoldDB" id="A0A5M9ZKI0"/>
<dbReference type="PANTHER" id="PTHR30349">
    <property type="entry name" value="PHAGE INTEGRASE-RELATED"/>
    <property type="match status" value="1"/>
</dbReference>
<dbReference type="PROSITE" id="PS51900">
    <property type="entry name" value="CB"/>
    <property type="match status" value="1"/>
</dbReference>
<dbReference type="InterPro" id="IPR013762">
    <property type="entry name" value="Integrase-like_cat_sf"/>
</dbReference>
<feature type="domain" description="Tyr recombinase" evidence="5">
    <location>
        <begin position="189"/>
        <end position="394"/>
    </location>
</feature>
<sequence>MTGGKTAKRATRRAKGSDGATMTADGRWRATVSLSPDPADGSRRRVTAVGATRAQALKRARDKALEIERGGIDPRGMPTVGEWLDRWVDGIVALRRAPNTTRSYRTRIGTDIRPVIGAVPLDRLRPSHIRAVENRIVLGDAKHGLKPRSGATAAVTHSILKTALDAAVAEGLIRTNPALAAEPPRTAPARIDTLTPGQAAAVIRAETDPAWRIMWRLLFVLGLREGEAMGVTARELVRSDGLDCLLVEWQLKEFDRDTVMPPGFEAIRLDGRAWLTRPKTRAGRRLIPLPADLARDMRAYAAAHPVPDGTPMFRSRRGNPLRRQSLHDAWHRALDRAGMPRVRVHSARHTAATALARLGVSDLAREAIMGHADIGVTNTVYTHVDAGMLAGAIDGIDRLIDAGGATHTVAHERP</sequence>
<dbReference type="SUPFAM" id="SSF56349">
    <property type="entry name" value="DNA breaking-rejoining enzymes"/>
    <property type="match status" value="1"/>
</dbReference>
<dbReference type="GO" id="GO:0006310">
    <property type="term" value="P:DNA recombination"/>
    <property type="evidence" value="ECO:0007669"/>
    <property type="project" value="UniProtKB-KW"/>
</dbReference>
<dbReference type="EMBL" id="RZUH01000004">
    <property type="protein sequence ID" value="KAA8828100.1"/>
    <property type="molecule type" value="Genomic_DNA"/>
</dbReference>
<dbReference type="Pfam" id="PF00589">
    <property type="entry name" value="Phage_integrase"/>
    <property type="match status" value="1"/>
</dbReference>
<evidence type="ECO:0000313" key="7">
    <source>
        <dbReference type="EMBL" id="KAA8828100.1"/>
    </source>
</evidence>
<keyword evidence="2" id="KW-0233">DNA recombination</keyword>
<feature type="domain" description="Core-binding (CB)" evidence="6">
    <location>
        <begin position="78"/>
        <end position="168"/>
    </location>
</feature>
<name>A0A5M9ZKI0_9BIFI</name>